<dbReference type="Pfam" id="PF14038">
    <property type="entry name" value="YqzE"/>
    <property type="match status" value="1"/>
</dbReference>
<gene>
    <name evidence="1" type="ORF">B4098_2889</name>
</gene>
<dbReference type="AlphaFoldDB" id="A0A150K7I3"/>
<reference evidence="1 2" key="1">
    <citation type="submission" date="2016-01" db="EMBL/GenBank/DDBJ databases">
        <title>Genome Sequences of Twelve Sporeforming Bacillus Species Isolated from Foods.</title>
        <authorList>
            <person name="Berendsen E.M."/>
            <person name="Wells-Bennik M.H."/>
            <person name="Krawcyk A.O."/>
            <person name="De Jong A."/>
            <person name="Holsappel S."/>
            <person name="Eijlander R.T."/>
            <person name="Kuipers O.P."/>
        </authorList>
    </citation>
    <scope>NUCLEOTIDE SEQUENCE [LARGE SCALE GENOMIC DNA]</scope>
    <source>
        <strain evidence="1 2">B4098</strain>
    </source>
</reference>
<sequence>MSTNDYVKLLAQTWMQHMSTPKSERQKKRNEKKEEMPPFAERWFGILPYFFLFFKRKQ</sequence>
<proteinExistence type="predicted"/>
<evidence type="ECO:0000313" key="2">
    <source>
        <dbReference type="Proteomes" id="UP000075288"/>
    </source>
</evidence>
<evidence type="ECO:0000313" key="1">
    <source>
        <dbReference type="EMBL" id="KYC65492.1"/>
    </source>
</evidence>
<dbReference type="RefSeq" id="WP_064485109.1">
    <property type="nucleotide sequence ID" value="NZ_CABJCT010000001.1"/>
</dbReference>
<protein>
    <submittedName>
        <fullName evidence="1">Uncharacterized protein</fullName>
    </submittedName>
</protein>
<comment type="caution">
    <text evidence="1">The sequence shown here is derived from an EMBL/GenBank/DDBJ whole genome shotgun (WGS) entry which is preliminary data.</text>
</comment>
<dbReference type="PATRIC" id="fig|1398.24.peg.2298"/>
<organism evidence="1 2">
    <name type="scientific">Heyndrickxia coagulans</name>
    <name type="common">Weizmannia coagulans</name>
    <dbReference type="NCBI Taxonomy" id="1398"/>
    <lineage>
        <taxon>Bacteria</taxon>
        <taxon>Bacillati</taxon>
        <taxon>Bacillota</taxon>
        <taxon>Bacilli</taxon>
        <taxon>Bacillales</taxon>
        <taxon>Bacillaceae</taxon>
        <taxon>Heyndrickxia</taxon>
    </lineage>
</organism>
<accession>A0A150K7I3</accession>
<dbReference type="EMBL" id="LQYG01000016">
    <property type="protein sequence ID" value="KYC65492.1"/>
    <property type="molecule type" value="Genomic_DNA"/>
</dbReference>
<name>A0A150K7I3_HEYCO</name>
<dbReference type="Proteomes" id="UP000075288">
    <property type="component" value="Unassembled WGS sequence"/>
</dbReference>
<dbReference type="InterPro" id="IPR025622">
    <property type="entry name" value="YqzE"/>
</dbReference>